<evidence type="ECO:0000256" key="1">
    <source>
        <dbReference type="ARBA" id="ARBA00001971"/>
    </source>
</evidence>
<dbReference type="OrthoDB" id="2802867at2759"/>
<evidence type="ECO:0000256" key="8">
    <source>
        <dbReference type="ARBA" id="ARBA00023002"/>
    </source>
</evidence>
<evidence type="ECO:0000256" key="6">
    <source>
        <dbReference type="ARBA" id="ARBA00022723"/>
    </source>
</evidence>
<dbReference type="GeneID" id="38783361"/>
<name>A0A401GXE4_9APHY</name>
<accession>A0A401GXE4</accession>
<comment type="similarity">
    <text evidence="3">Belongs to the cytochrome P450 family.</text>
</comment>
<dbReference type="AlphaFoldDB" id="A0A401GXE4"/>
<keyword evidence="7" id="KW-1133">Transmembrane helix</keyword>
<reference evidence="12 13" key="1">
    <citation type="journal article" date="2018" name="Sci. Rep.">
        <title>Genome sequence of the cauliflower mushroom Sparassis crispa (Hanabiratake) and its association with beneficial usage.</title>
        <authorList>
            <person name="Kiyama R."/>
            <person name="Furutani Y."/>
            <person name="Kawaguchi K."/>
            <person name="Nakanishi T."/>
        </authorList>
    </citation>
    <scope>NUCLEOTIDE SEQUENCE [LARGE SCALE GENOMIC DNA]</scope>
</reference>
<dbReference type="RefSeq" id="XP_027617357.1">
    <property type="nucleotide sequence ID" value="XM_027761556.1"/>
</dbReference>
<evidence type="ECO:0000256" key="5">
    <source>
        <dbReference type="ARBA" id="ARBA00022692"/>
    </source>
</evidence>
<dbReference type="STRING" id="139825.A0A401GXE4"/>
<keyword evidence="6" id="KW-0479">Metal-binding</keyword>
<keyword evidence="10" id="KW-0503">Monooxygenase</keyword>
<comment type="cofactor">
    <cofactor evidence="1">
        <name>heme</name>
        <dbReference type="ChEBI" id="CHEBI:30413"/>
    </cofactor>
</comment>
<dbReference type="InParanoid" id="A0A401GXE4"/>
<evidence type="ECO:0000256" key="2">
    <source>
        <dbReference type="ARBA" id="ARBA00004167"/>
    </source>
</evidence>
<evidence type="ECO:0000313" key="13">
    <source>
        <dbReference type="Proteomes" id="UP000287166"/>
    </source>
</evidence>
<dbReference type="GO" id="GO:0016020">
    <property type="term" value="C:membrane"/>
    <property type="evidence" value="ECO:0007669"/>
    <property type="project" value="UniProtKB-SubCell"/>
</dbReference>
<keyword evidence="9" id="KW-0408">Iron</keyword>
<sequence>MKPIKYLLGSAADIGLLALPSPPGPKEWPVIGNALDMPISHHWLTFGRWADTYRDLVSVTPFGQTIVIINSYTLITEMLEKKSAIYSDCRQLFVSGKLITPLHVEAPTRGRAW</sequence>
<dbReference type="GO" id="GO:0005506">
    <property type="term" value="F:iron ion binding"/>
    <property type="evidence" value="ECO:0007669"/>
    <property type="project" value="InterPro"/>
</dbReference>
<comment type="subcellular location">
    <subcellularLocation>
        <location evidence="2">Membrane</location>
        <topology evidence="2">Single-pass membrane protein</topology>
    </subcellularLocation>
</comment>
<dbReference type="InterPro" id="IPR036396">
    <property type="entry name" value="Cyt_P450_sf"/>
</dbReference>
<evidence type="ECO:0000256" key="10">
    <source>
        <dbReference type="ARBA" id="ARBA00023033"/>
    </source>
</evidence>
<evidence type="ECO:0000256" key="4">
    <source>
        <dbReference type="ARBA" id="ARBA00022617"/>
    </source>
</evidence>
<evidence type="ECO:0000256" key="11">
    <source>
        <dbReference type="ARBA" id="ARBA00023136"/>
    </source>
</evidence>
<evidence type="ECO:0000256" key="3">
    <source>
        <dbReference type="ARBA" id="ARBA00010617"/>
    </source>
</evidence>
<dbReference type="InterPro" id="IPR050364">
    <property type="entry name" value="Cytochrome_P450_fung"/>
</dbReference>
<comment type="caution">
    <text evidence="12">The sequence shown here is derived from an EMBL/GenBank/DDBJ whole genome shotgun (WGS) entry which is preliminary data.</text>
</comment>
<protein>
    <submittedName>
        <fullName evidence="12">Cytochrome P450</fullName>
    </submittedName>
</protein>
<dbReference type="GO" id="GO:0004497">
    <property type="term" value="F:monooxygenase activity"/>
    <property type="evidence" value="ECO:0007669"/>
    <property type="project" value="UniProtKB-KW"/>
</dbReference>
<keyword evidence="4" id="KW-0349">Heme</keyword>
<dbReference type="GO" id="GO:0016705">
    <property type="term" value="F:oxidoreductase activity, acting on paired donors, with incorporation or reduction of molecular oxygen"/>
    <property type="evidence" value="ECO:0007669"/>
    <property type="project" value="InterPro"/>
</dbReference>
<dbReference type="Proteomes" id="UP000287166">
    <property type="component" value="Unassembled WGS sequence"/>
</dbReference>
<keyword evidence="11" id="KW-0472">Membrane</keyword>
<dbReference type="SUPFAM" id="SSF48264">
    <property type="entry name" value="Cytochrome P450"/>
    <property type="match status" value="1"/>
</dbReference>
<evidence type="ECO:0000256" key="9">
    <source>
        <dbReference type="ARBA" id="ARBA00023004"/>
    </source>
</evidence>
<organism evidence="12 13">
    <name type="scientific">Sparassis crispa</name>
    <dbReference type="NCBI Taxonomy" id="139825"/>
    <lineage>
        <taxon>Eukaryota</taxon>
        <taxon>Fungi</taxon>
        <taxon>Dikarya</taxon>
        <taxon>Basidiomycota</taxon>
        <taxon>Agaricomycotina</taxon>
        <taxon>Agaricomycetes</taxon>
        <taxon>Polyporales</taxon>
        <taxon>Sparassidaceae</taxon>
        <taxon>Sparassis</taxon>
    </lineage>
</organism>
<evidence type="ECO:0000256" key="7">
    <source>
        <dbReference type="ARBA" id="ARBA00022989"/>
    </source>
</evidence>
<dbReference type="PANTHER" id="PTHR46300:SF7">
    <property type="entry name" value="P450, PUTATIVE (EUROFUNG)-RELATED"/>
    <property type="match status" value="1"/>
</dbReference>
<gene>
    <name evidence="12" type="ORF">SCP_0903230</name>
</gene>
<dbReference type="Gene3D" id="1.10.630.10">
    <property type="entry name" value="Cytochrome P450"/>
    <property type="match status" value="1"/>
</dbReference>
<dbReference type="GO" id="GO:0020037">
    <property type="term" value="F:heme binding"/>
    <property type="evidence" value="ECO:0007669"/>
    <property type="project" value="InterPro"/>
</dbReference>
<keyword evidence="8" id="KW-0560">Oxidoreductase</keyword>
<keyword evidence="5" id="KW-0812">Transmembrane</keyword>
<evidence type="ECO:0000313" key="12">
    <source>
        <dbReference type="EMBL" id="GBE86444.1"/>
    </source>
</evidence>
<dbReference type="PANTHER" id="PTHR46300">
    <property type="entry name" value="P450, PUTATIVE (EUROFUNG)-RELATED-RELATED"/>
    <property type="match status" value="1"/>
</dbReference>
<dbReference type="EMBL" id="BFAD01000009">
    <property type="protein sequence ID" value="GBE86444.1"/>
    <property type="molecule type" value="Genomic_DNA"/>
</dbReference>
<proteinExistence type="inferred from homology"/>
<keyword evidence="13" id="KW-1185">Reference proteome</keyword>